<name>A0A1U9K4N8_9BACL</name>
<dbReference type="GO" id="GO:0008654">
    <property type="term" value="P:phospholipid biosynthetic process"/>
    <property type="evidence" value="ECO:0007669"/>
    <property type="project" value="UniProtKB-UniRule"/>
</dbReference>
<keyword evidence="2 10" id="KW-0444">Lipid biosynthesis</keyword>
<dbReference type="EMBL" id="CP019699">
    <property type="protein sequence ID" value="AQS54994.1"/>
    <property type="molecule type" value="Genomic_DNA"/>
</dbReference>
<keyword evidence="1 10" id="KW-1003">Cell membrane</keyword>
<accession>A0A1U9K4N8</accession>
<dbReference type="OrthoDB" id="9777124at2"/>
<proteinExistence type="inferred from homology"/>
<evidence type="ECO:0000256" key="9">
    <source>
        <dbReference type="ARBA" id="ARBA00023264"/>
    </source>
</evidence>
<dbReference type="STRING" id="1471761.B0W44_03620"/>
<dbReference type="UniPathway" id="UPA00085"/>
<evidence type="ECO:0000256" key="5">
    <source>
        <dbReference type="ARBA" id="ARBA00022989"/>
    </source>
</evidence>
<feature type="transmembrane region" description="Helical" evidence="10">
    <location>
        <begin position="70"/>
        <end position="88"/>
    </location>
</feature>
<organism evidence="11 12">
    <name type="scientific">Novibacillus thermophilus</name>
    <dbReference type="NCBI Taxonomy" id="1471761"/>
    <lineage>
        <taxon>Bacteria</taxon>
        <taxon>Bacillati</taxon>
        <taxon>Bacillota</taxon>
        <taxon>Bacilli</taxon>
        <taxon>Bacillales</taxon>
        <taxon>Thermoactinomycetaceae</taxon>
        <taxon>Novibacillus</taxon>
    </lineage>
</organism>
<reference evidence="11 12" key="1">
    <citation type="journal article" date="2015" name="Int. J. Syst. Evol. Microbiol.">
        <title>Novibacillus thermophilus gen. nov., sp. nov., a Gram-staining-negative and moderately thermophilic member of the family Thermoactinomycetaceae.</title>
        <authorList>
            <person name="Yang G."/>
            <person name="Chen J."/>
            <person name="Zhou S."/>
        </authorList>
    </citation>
    <scope>NUCLEOTIDE SEQUENCE [LARGE SCALE GENOMIC DNA]</scope>
    <source>
        <strain evidence="11 12">SG-1</strain>
    </source>
</reference>
<keyword evidence="9 10" id="KW-1208">Phospholipid metabolism</keyword>
<dbReference type="KEGG" id="ntr:B0W44_03620"/>
<dbReference type="NCBIfam" id="TIGR00023">
    <property type="entry name" value="glycerol-3-phosphate 1-O-acyltransferase PlsY"/>
    <property type="match status" value="1"/>
</dbReference>
<dbReference type="EC" id="2.3.1.275" evidence="10"/>
<dbReference type="PANTHER" id="PTHR30309:SF0">
    <property type="entry name" value="GLYCEROL-3-PHOSPHATE ACYLTRANSFERASE-RELATED"/>
    <property type="match status" value="1"/>
</dbReference>
<evidence type="ECO:0000256" key="2">
    <source>
        <dbReference type="ARBA" id="ARBA00022516"/>
    </source>
</evidence>
<evidence type="ECO:0000256" key="6">
    <source>
        <dbReference type="ARBA" id="ARBA00023098"/>
    </source>
</evidence>
<dbReference type="GO" id="GO:0043772">
    <property type="term" value="F:acyl-phosphate glycerol-3-phosphate acyltransferase activity"/>
    <property type="evidence" value="ECO:0007669"/>
    <property type="project" value="UniProtKB-UniRule"/>
</dbReference>
<dbReference type="AlphaFoldDB" id="A0A1U9K4N8"/>
<evidence type="ECO:0000313" key="11">
    <source>
        <dbReference type="EMBL" id="AQS54994.1"/>
    </source>
</evidence>
<keyword evidence="11" id="KW-0012">Acyltransferase</keyword>
<dbReference type="PANTHER" id="PTHR30309">
    <property type="entry name" value="INNER MEMBRANE PROTEIN YGIH"/>
    <property type="match status" value="1"/>
</dbReference>
<protein>
    <recommendedName>
        <fullName evidence="10">Glycerol-3-phosphate acyltransferase</fullName>
    </recommendedName>
    <alternativeName>
        <fullName evidence="10">Acyl-PO4 G3P acyltransferase</fullName>
    </alternativeName>
    <alternativeName>
        <fullName evidence="10">Acyl-phosphate--glycerol-3-phosphate acyltransferase</fullName>
    </alternativeName>
    <alternativeName>
        <fullName evidence="10">G3P acyltransferase</fullName>
        <shortName evidence="10">GPAT</shortName>
        <ecNumber evidence="10">2.3.1.275</ecNumber>
    </alternativeName>
    <alternativeName>
        <fullName evidence="10">Lysophosphatidic acid synthase</fullName>
        <shortName evidence="10">LPA synthase</shortName>
    </alternativeName>
</protein>
<comment type="function">
    <text evidence="10">Catalyzes the transfer of an acyl group from acyl-phosphate (acyl-PO(4)) to glycerol-3-phosphate (G3P) to form lysophosphatidic acid (LPA). This enzyme utilizes acyl-phosphate as fatty acyl donor, but not acyl-CoA or acyl-ACP.</text>
</comment>
<evidence type="ECO:0000256" key="4">
    <source>
        <dbReference type="ARBA" id="ARBA00022692"/>
    </source>
</evidence>
<keyword evidence="4 10" id="KW-0812">Transmembrane</keyword>
<evidence type="ECO:0000313" key="12">
    <source>
        <dbReference type="Proteomes" id="UP000188603"/>
    </source>
</evidence>
<dbReference type="SMART" id="SM01207">
    <property type="entry name" value="G3P_acyltransf"/>
    <property type="match status" value="1"/>
</dbReference>
<keyword evidence="12" id="KW-1185">Reference proteome</keyword>
<feature type="transmembrane region" description="Helical" evidence="10">
    <location>
        <begin position="135"/>
        <end position="163"/>
    </location>
</feature>
<dbReference type="GO" id="GO:0005886">
    <property type="term" value="C:plasma membrane"/>
    <property type="evidence" value="ECO:0007669"/>
    <property type="project" value="UniProtKB-SubCell"/>
</dbReference>
<evidence type="ECO:0000256" key="10">
    <source>
        <dbReference type="HAMAP-Rule" id="MF_01043"/>
    </source>
</evidence>
<keyword evidence="3 10" id="KW-0808">Transferase</keyword>
<evidence type="ECO:0000256" key="3">
    <source>
        <dbReference type="ARBA" id="ARBA00022679"/>
    </source>
</evidence>
<evidence type="ECO:0000256" key="7">
    <source>
        <dbReference type="ARBA" id="ARBA00023136"/>
    </source>
</evidence>
<keyword evidence="6 10" id="KW-0443">Lipid metabolism</keyword>
<comment type="subcellular location">
    <subcellularLocation>
        <location evidence="10">Cell membrane</location>
        <topology evidence="10">Multi-pass membrane protein</topology>
    </subcellularLocation>
</comment>
<evidence type="ECO:0000256" key="1">
    <source>
        <dbReference type="ARBA" id="ARBA00022475"/>
    </source>
</evidence>
<keyword evidence="5 10" id="KW-1133">Transmembrane helix</keyword>
<feature type="transmembrane region" description="Helical" evidence="10">
    <location>
        <begin position="100"/>
        <end position="123"/>
    </location>
</feature>
<comment type="subunit">
    <text evidence="10">Probably interacts with PlsX.</text>
</comment>
<dbReference type="Proteomes" id="UP000188603">
    <property type="component" value="Chromosome"/>
</dbReference>
<comment type="catalytic activity">
    <reaction evidence="10">
        <text>an acyl phosphate + sn-glycerol 3-phosphate = a 1-acyl-sn-glycero-3-phosphate + phosphate</text>
        <dbReference type="Rhea" id="RHEA:34075"/>
        <dbReference type="ChEBI" id="CHEBI:43474"/>
        <dbReference type="ChEBI" id="CHEBI:57597"/>
        <dbReference type="ChEBI" id="CHEBI:57970"/>
        <dbReference type="ChEBI" id="CHEBI:59918"/>
        <dbReference type="EC" id="2.3.1.275"/>
    </reaction>
</comment>
<keyword evidence="7 10" id="KW-0472">Membrane</keyword>
<dbReference type="HAMAP" id="MF_01043">
    <property type="entry name" value="PlsY"/>
    <property type="match status" value="1"/>
</dbReference>
<sequence>MLGSIPFALIIGKAFYGVDVRKYGSGNLGATNVARVLGVKAGLSVAAGDVGKGSLAAFLPHWFGLDLDPLLVGSLAIVGHCFPLFAGFRGGKAAATTAGVLVVANLPLFLTGFLTFTLSIAVFKYVALGTMLGGLALFVYACLAGDGVYMVLTGMLFLLLIYLHRSNIRNFLNGTEMKVTDKRLKRDRLTPLKKRPPAFHKPGPKRTQGG</sequence>
<comment type="caution">
    <text evidence="10">Lacks conserved residue(s) required for the propagation of feature annotation.</text>
</comment>
<dbReference type="Pfam" id="PF02660">
    <property type="entry name" value="G3P_acyltransf"/>
    <property type="match status" value="1"/>
</dbReference>
<comment type="similarity">
    <text evidence="10">Belongs to the PlsY family.</text>
</comment>
<dbReference type="InterPro" id="IPR003811">
    <property type="entry name" value="G3P_acylTferase_PlsY"/>
</dbReference>
<keyword evidence="8 10" id="KW-0594">Phospholipid biosynthesis</keyword>
<gene>
    <name evidence="10" type="primary">plsY</name>
    <name evidence="11" type="ORF">B0W44_03620</name>
</gene>
<evidence type="ECO:0000256" key="8">
    <source>
        <dbReference type="ARBA" id="ARBA00023209"/>
    </source>
</evidence>
<comment type="pathway">
    <text evidence="10">Lipid metabolism; phospholipid metabolism.</text>
</comment>